<evidence type="ECO:0000313" key="2">
    <source>
        <dbReference type="EMBL" id="HDP79146.1"/>
    </source>
</evidence>
<dbReference type="GO" id="GO:0051536">
    <property type="term" value="F:iron-sulfur cluster binding"/>
    <property type="evidence" value="ECO:0007669"/>
    <property type="project" value="InterPro"/>
</dbReference>
<evidence type="ECO:0000259" key="1">
    <source>
        <dbReference type="PROSITE" id="PS51918"/>
    </source>
</evidence>
<dbReference type="SUPFAM" id="SSF102114">
    <property type="entry name" value="Radical SAM enzymes"/>
    <property type="match status" value="1"/>
</dbReference>
<feature type="domain" description="Radical SAM core" evidence="1">
    <location>
        <begin position="167"/>
        <end position="417"/>
    </location>
</feature>
<dbReference type="InterPro" id="IPR007197">
    <property type="entry name" value="rSAM"/>
</dbReference>
<reference evidence="2" key="1">
    <citation type="journal article" date="2020" name="mSystems">
        <title>Genome- and Community-Level Interaction Insights into Carbon Utilization and Element Cycling Functions of Hydrothermarchaeota in Hydrothermal Sediment.</title>
        <authorList>
            <person name="Zhou Z."/>
            <person name="Liu Y."/>
            <person name="Xu W."/>
            <person name="Pan J."/>
            <person name="Luo Z.H."/>
            <person name="Li M."/>
        </authorList>
    </citation>
    <scope>NUCLEOTIDE SEQUENCE [LARGE SCALE GENOMIC DNA]</scope>
    <source>
        <strain evidence="2">SpSt-1179</strain>
    </source>
</reference>
<dbReference type="Gene3D" id="3.80.30.20">
    <property type="entry name" value="tm_1862 like domain"/>
    <property type="match status" value="1"/>
</dbReference>
<accession>A0A7C1H8G9</accession>
<comment type="caution">
    <text evidence="2">The sequence shown here is derived from an EMBL/GenBank/DDBJ whole genome shotgun (WGS) entry which is preliminary data.</text>
</comment>
<dbReference type="SFLD" id="SFLDG01082">
    <property type="entry name" value="B12-binding_domain_containing"/>
    <property type="match status" value="1"/>
</dbReference>
<dbReference type="EMBL" id="DSBT01000410">
    <property type="protein sequence ID" value="HDP79146.1"/>
    <property type="molecule type" value="Genomic_DNA"/>
</dbReference>
<proteinExistence type="predicted"/>
<organism evidence="2">
    <name type="scientific">Mesotoga infera</name>
    <dbReference type="NCBI Taxonomy" id="1236046"/>
    <lineage>
        <taxon>Bacteria</taxon>
        <taxon>Thermotogati</taxon>
        <taxon>Thermotogota</taxon>
        <taxon>Thermotogae</taxon>
        <taxon>Kosmotogales</taxon>
        <taxon>Kosmotogaceae</taxon>
        <taxon>Mesotoga</taxon>
    </lineage>
</organism>
<sequence>MNALIIDGYTDEPAAFGVPPYISPRIRAIAGAFLLKGCEIDYLTIDTVRSKDLWQEGNNYDYLIIYGGVTTSGRYIGGTPITSSEISKLLQSNHETLRIVSGPVVSVGYTLRGGTTAFYPDFRGADRLLRDEFEVAAFLGIASNESRYSLLNRLYVEGAEIVALHPSYPEVIVEIDISSGCERSDGYCSFCTESILYSSFEWRSIEGIVQEFEKLRSKGVKAIRFGRSANVVAYGYDRSRDRLDPALSEELFKSASTILEPDVLHIDNGNPIFIAGHPSESRAVIESIAKYGTAGDTISFGVESFDKEARRRNNLGGGVEDIIFAIELVNEIGKNRVDGIPKLLPGINLLYGLPGQSCDSFQTDYEHLASIQQEELLLRRINIRQVMIFPNARISKMARPKVNHRLFEKHKQRIREEIDAEMLKKVFPVGAIVRGVIPEFSEGLIHFGRPLGTYPILVGTPVAFEKKTDFAVIDHGMRSLTGIPVGTELNELGERELKFLPGIGRDRARTLVIKRPKAVGELLPIVGPEVLKTLSLIKTRLGGKWL</sequence>
<dbReference type="InterPro" id="IPR058240">
    <property type="entry name" value="rSAM_sf"/>
</dbReference>
<gene>
    <name evidence="2" type="ORF">ENN47_13420</name>
</gene>
<protein>
    <submittedName>
        <fullName evidence="2">Radical SAM protein</fullName>
    </submittedName>
</protein>
<dbReference type="GO" id="GO:0003824">
    <property type="term" value="F:catalytic activity"/>
    <property type="evidence" value="ECO:0007669"/>
    <property type="project" value="InterPro"/>
</dbReference>
<dbReference type="Proteomes" id="UP000886198">
    <property type="component" value="Unassembled WGS sequence"/>
</dbReference>
<dbReference type="AlphaFoldDB" id="A0A7C1H8G9"/>
<dbReference type="PROSITE" id="PS51918">
    <property type="entry name" value="RADICAL_SAM"/>
    <property type="match status" value="1"/>
</dbReference>
<dbReference type="PANTHER" id="PTHR43324">
    <property type="match status" value="1"/>
</dbReference>
<dbReference type="SMART" id="SM00729">
    <property type="entry name" value="Elp3"/>
    <property type="match status" value="1"/>
</dbReference>
<dbReference type="SFLD" id="SFLDS00029">
    <property type="entry name" value="Radical_SAM"/>
    <property type="match status" value="1"/>
</dbReference>
<dbReference type="InterPro" id="IPR006638">
    <property type="entry name" value="Elp3/MiaA/NifB-like_rSAM"/>
</dbReference>
<dbReference type="PANTHER" id="PTHR43324:SF1">
    <property type="entry name" value="RADICAL SAM CORE DOMAIN-CONTAINING PROTEIN"/>
    <property type="match status" value="1"/>
</dbReference>
<name>A0A7C1H8G9_9BACT</name>
<dbReference type="InterPro" id="IPR023404">
    <property type="entry name" value="rSAM_horseshoe"/>
</dbReference>
<dbReference type="Pfam" id="PF04055">
    <property type="entry name" value="Radical_SAM"/>
    <property type="match status" value="1"/>
</dbReference>